<keyword evidence="1 2" id="KW-0732">Signal</keyword>
<evidence type="ECO:0000259" key="5">
    <source>
        <dbReference type="Pfam" id="PF00149"/>
    </source>
</evidence>
<dbReference type="InterPro" id="IPR004843">
    <property type="entry name" value="Calcineurin-like_PHP"/>
</dbReference>
<dbReference type="STRING" id="1122204.SAMN05421781_2441"/>
<evidence type="ECO:0000256" key="1">
    <source>
        <dbReference type="ARBA" id="ARBA00022729"/>
    </source>
</evidence>
<dbReference type="SUPFAM" id="SSF56300">
    <property type="entry name" value="Metallo-dependent phosphatases"/>
    <property type="match status" value="1"/>
</dbReference>
<dbReference type="InterPro" id="IPR036907">
    <property type="entry name" value="5'-Nucleotdase_C_sf"/>
</dbReference>
<name>A0A1H2WHJ2_9BACI</name>
<organism evidence="7 8">
    <name type="scientific">Marinococcus luteus</name>
    <dbReference type="NCBI Taxonomy" id="1122204"/>
    <lineage>
        <taxon>Bacteria</taxon>
        <taxon>Bacillati</taxon>
        <taxon>Bacillota</taxon>
        <taxon>Bacilli</taxon>
        <taxon>Bacillales</taxon>
        <taxon>Bacillaceae</taxon>
        <taxon>Marinococcus</taxon>
    </lineage>
</organism>
<reference evidence="7 8" key="1">
    <citation type="submission" date="2016-10" db="EMBL/GenBank/DDBJ databases">
        <authorList>
            <person name="de Groot N.N."/>
        </authorList>
    </citation>
    <scope>NUCLEOTIDE SEQUENCE [LARGE SCALE GENOMIC DNA]</scope>
    <source>
        <strain evidence="7 8">DSM 23126</strain>
    </source>
</reference>
<dbReference type="Pfam" id="PF02872">
    <property type="entry name" value="5_nucleotid_C"/>
    <property type="match status" value="1"/>
</dbReference>
<feature type="coiled-coil region" evidence="3">
    <location>
        <begin position="278"/>
        <end position="305"/>
    </location>
</feature>
<feature type="domain" description="Calcineurin-like phosphoesterase" evidence="5">
    <location>
        <begin position="36"/>
        <end position="231"/>
    </location>
</feature>
<proteinExistence type="inferred from homology"/>
<dbReference type="InterPro" id="IPR029052">
    <property type="entry name" value="Metallo-depent_PP-like"/>
</dbReference>
<dbReference type="PANTHER" id="PTHR11575">
    <property type="entry name" value="5'-NUCLEOTIDASE-RELATED"/>
    <property type="match status" value="1"/>
</dbReference>
<dbReference type="AlphaFoldDB" id="A0A1H2WHJ2"/>
<dbReference type="InterPro" id="IPR006179">
    <property type="entry name" value="5_nucleotidase/apyrase"/>
</dbReference>
<comment type="similarity">
    <text evidence="2">Belongs to the 5'-nucleotidase family.</text>
</comment>
<dbReference type="Proteomes" id="UP000199488">
    <property type="component" value="Unassembled WGS sequence"/>
</dbReference>
<keyword evidence="8" id="KW-1185">Reference proteome</keyword>
<dbReference type="OrthoDB" id="9775118at2"/>
<feature type="signal peptide" evidence="2">
    <location>
        <begin position="1"/>
        <end position="28"/>
    </location>
</feature>
<dbReference type="SUPFAM" id="SSF55816">
    <property type="entry name" value="5'-nucleotidase (syn. UDP-sugar hydrolase), C-terminal domain"/>
    <property type="match status" value="1"/>
</dbReference>
<evidence type="ECO:0000256" key="4">
    <source>
        <dbReference type="SAM" id="MobiDB-lite"/>
    </source>
</evidence>
<dbReference type="InterPro" id="IPR008334">
    <property type="entry name" value="5'-Nucleotdase_C"/>
</dbReference>
<dbReference type="EMBL" id="FNNC01000005">
    <property type="protein sequence ID" value="SDW80122.1"/>
    <property type="molecule type" value="Genomic_DNA"/>
</dbReference>
<gene>
    <name evidence="7" type="ORF">SAMN05421781_2441</name>
</gene>
<feature type="chain" id="PRO_5011331715" description="2',3'-cyclic-nucleotide 2'-phosphodiesterase/5'-or 3'-nucleotidase, 5'-nucleotidase family" evidence="2">
    <location>
        <begin position="29"/>
        <end position="571"/>
    </location>
</feature>
<evidence type="ECO:0000313" key="8">
    <source>
        <dbReference type="Proteomes" id="UP000199488"/>
    </source>
</evidence>
<dbReference type="GO" id="GO:0009166">
    <property type="term" value="P:nucleotide catabolic process"/>
    <property type="evidence" value="ECO:0007669"/>
    <property type="project" value="InterPro"/>
</dbReference>
<dbReference type="CDD" id="cd00845">
    <property type="entry name" value="MPP_UshA_N_like"/>
    <property type="match status" value="1"/>
</dbReference>
<keyword evidence="2" id="KW-0547">Nucleotide-binding</keyword>
<dbReference type="Gene3D" id="3.60.21.10">
    <property type="match status" value="1"/>
</dbReference>
<keyword evidence="2" id="KW-0378">Hydrolase</keyword>
<feature type="region of interest" description="Disordered" evidence="4">
    <location>
        <begin position="551"/>
        <end position="571"/>
    </location>
</feature>
<dbReference type="Gene3D" id="3.90.780.10">
    <property type="entry name" value="5'-Nucleotidase, C-terminal domain"/>
    <property type="match status" value="1"/>
</dbReference>
<sequence length="571" mass="61457">MNNSNLRWGIAAGASAAAFMLPAANAGAAEGETEVTVIHANDIHSSIEDMGKLAGYIDEKKAESDHVVFVSPGDIFSGDPVVDLQDGAPMVDLMNDVGLETMTIGNHEFDYGQEVFAQNEADSDFTWLSANTSIEDSSIPIEEPAAYDEINVNGIDIALLGLTQAPPATAPDGIEGLSFDNDYAGVAESYESLGEDSDLFIGLTHIGYSEDEQLAEDVEFFDAIIGGHTHTVLEEPAVVNGTPVAQAGSNLDFIGEMTFTLDDETGEVTNTEGQLHDIESIEAMNEDVQVKADDYIAEADELLGEVIGETNTGLSRDSRYEEDAPLGNFWTDSMRYTTDTDVAVYNNGGLRAGIDPGDITARDIYSIEPFGNNIVEMNMTGEALENVIEQSYNRSEQVDLQTSGLNYTIYTTEDGAFNGAELTIDGEPIESTETYSVALPNFLADGGDGYNFEGEIIQPDAGLVTNSMITYAEFLMDTEGAVDYETQGRINLEVGEPAVEEPEAPVENVTKECIIDEVHELVPNGNPNKNDSGFNRGQLISVLQKYKNGKDVEVPAEAEPAKECIDQAQAE</sequence>
<dbReference type="GO" id="GO:0016787">
    <property type="term" value="F:hydrolase activity"/>
    <property type="evidence" value="ECO:0007669"/>
    <property type="project" value="UniProtKB-KW"/>
</dbReference>
<keyword evidence="3" id="KW-0175">Coiled coil</keyword>
<dbReference type="RefSeq" id="WP_091615497.1">
    <property type="nucleotide sequence ID" value="NZ_FNNC01000005.1"/>
</dbReference>
<evidence type="ECO:0000256" key="3">
    <source>
        <dbReference type="SAM" id="Coils"/>
    </source>
</evidence>
<feature type="domain" description="5'-Nucleotidase C-terminal" evidence="6">
    <location>
        <begin position="306"/>
        <end position="451"/>
    </location>
</feature>
<evidence type="ECO:0000256" key="2">
    <source>
        <dbReference type="RuleBase" id="RU362119"/>
    </source>
</evidence>
<dbReference type="PRINTS" id="PR01607">
    <property type="entry name" value="APYRASEFAMLY"/>
</dbReference>
<dbReference type="PANTHER" id="PTHR11575:SF24">
    <property type="entry name" value="5'-NUCLEOTIDASE"/>
    <property type="match status" value="1"/>
</dbReference>
<accession>A0A1H2WHJ2</accession>
<dbReference type="GO" id="GO:0000166">
    <property type="term" value="F:nucleotide binding"/>
    <property type="evidence" value="ECO:0007669"/>
    <property type="project" value="UniProtKB-KW"/>
</dbReference>
<dbReference type="Pfam" id="PF00149">
    <property type="entry name" value="Metallophos"/>
    <property type="match status" value="1"/>
</dbReference>
<evidence type="ECO:0000313" key="7">
    <source>
        <dbReference type="EMBL" id="SDW80122.1"/>
    </source>
</evidence>
<feature type="compositionally biased region" description="Basic and acidic residues" evidence="4">
    <location>
        <begin position="551"/>
        <end position="565"/>
    </location>
</feature>
<protein>
    <recommendedName>
        <fullName evidence="9">2',3'-cyclic-nucleotide 2'-phosphodiesterase/5'-or 3'-nucleotidase, 5'-nucleotidase family</fullName>
    </recommendedName>
</protein>
<evidence type="ECO:0000259" key="6">
    <source>
        <dbReference type="Pfam" id="PF02872"/>
    </source>
</evidence>
<evidence type="ECO:0008006" key="9">
    <source>
        <dbReference type="Google" id="ProtNLM"/>
    </source>
</evidence>